<dbReference type="InterPro" id="IPR001680">
    <property type="entry name" value="WD40_rpt"/>
</dbReference>
<feature type="domain" description="vWA-MoxR associated protein N-terminal HTH" evidence="6">
    <location>
        <begin position="1"/>
        <end position="85"/>
    </location>
</feature>
<evidence type="ECO:0000313" key="8">
    <source>
        <dbReference type="Proteomes" id="UP000031561"/>
    </source>
</evidence>
<evidence type="ECO:0000259" key="5">
    <source>
        <dbReference type="Pfam" id="PF00931"/>
    </source>
</evidence>
<dbReference type="Proteomes" id="UP000031561">
    <property type="component" value="Unassembled WGS sequence"/>
</dbReference>
<feature type="repeat" description="WD" evidence="3">
    <location>
        <begin position="1073"/>
        <end position="1114"/>
    </location>
</feature>
<keyword evidence="1 3" id="KW-0853">WD repeat</keyword>
<accession>A0ABD4T139</accession>
<dbReference type="SMART" id="SM00320">
    <property type="entry name" value="WD40"/>
    <property type="match status" value="14"/>
</dbReference>
<feature type="repeat" description="WD" evidence="3">
    <location>
        <begin position="641"/>
        <end position="682"/>
    </location>
</feature>
<dbReference type="SUPFAM" id="SSF52540">
    <property type="entry name" value="P-loop containing nucleoside triphosphate hydrolases"/>
    <property type="match status" value="1"/>
</dbReference>
<feature type="repeat" description="WD" evidence="3">
    <location>
        <begin position="584"/>
        <end position="625"/>
    </location>
</feature>
<dbReference type="PROSITE" id="PS50294">
    <property type="entry name" value="WD_REPEATS_REGION"/>
    <property type="match status" value="14"/>
</dbReference>
<dbReference type="PRINTS" id="PR00320">
    <property type="entry name" value="GPROTEINBRPT"/>
</dbReference>
<feature type="repeat" description="WD" evidence="3">
    <location>
        <begin position="683"/>
        <end position="724"/>
    </location>
</feature>
<evidence type="ECO:0000256" key="4">
    <source>
        <dbReference type="SAM" id="MobiDB-lite"/>
    </source>
</evidence>
<keyword evidence="2" id="KW-0677">Repeat</keyword>
<dbReference type="PROSITE" id="PS50082">
    <property type="entry name" value="WD_REPEATS_2"/>
    <property type="match status" value="14"/>
</dbReference>
<dbReference type="Pfam" id="PF00931">
    <property type="entry name" value="NB-ARC"/>
    <property type="match status" value="1"/>
</dbReference>
<evidence type="ECO:0000259" key="6">
    <source>
        <dbReference type="Pfam" id="PF26355"/>
    </source>
</evidence>
<evidence type="ECO:0000256" key="1">
    <source>
        <dbReference type="ARBA" id="ARBA00022574"/>
    </source>
</evidence>
<dbReference type="Pfam" id="PF00400">
    <property type="entry name" value="WD40"/>
    <property type="match status" value="14"/>
</dbReference>
<feature type="repeat" description="WD" evidence="3">
    <location>
        <begin position="906"/>
        <end position="938"/>
    </location>
</feature>
<feature type="repeat" description="WD" evidence="3">
    <location>
        <begin position="948"/>
        <end position="989"/>
    </location>
</feature>
<dbReference type="Gene3D" id="3.40.50.300">
    <property type="entry name" value="P-loop containing nucleotide triphosphate hydrolases"/>
    <property type="match status" value="1"/>
</dbReference>
<dbReference type="PROSITE" id="PS00678">
    <property type="entry name" value="WD_REPEATS_1"/>
    <property type="match status" value="5"/>
</dbReference>
<evidence type="ECO:0000256" key="2">
    <source>
        <dbReference type="ARBA" id="ARBA00022737"/>
    </source>
</evidence>
<dbReference type="SUPFAM" id="SSF50978">
    <property type="entry name" value="WD40 repeat-like"/>
    <property type="match status" value="2"/>
</dbReference>
<keyword evidence="8" id="KW-1185">Reference proteome</keyword>
<dbReference type="Pfam" id="PF26355">
    <property type="entry name" value="HTH_VMAP-M9"/>
    <property type="match status" value="1"/>
</dbReference>
<gene>
    <name evidence="7" type="ORF">QQ91_0004115</name>
</gene>
<feature type="domain" description="NB-ARC" evidence="5">
    <location>
        <begin position="150"/>
        <end position="241"/>
    </location>
</feature>
<dbReference type="RefSeq" id="WP_166280367.1">
    <property type="nucleotide sequence ID" value="NZ_JTHE03000027.1"/>
</dbReference>
<dbReference type="InterPro" id="IPR036322">
    <property type="entry name" value="WD40_repeat_dom_sf"/>
</dbReference>
<organism evidence="7 8">
    <name type="scientific">Lyngbya confervoides BDU141951</name>
    <dbReference type="NCBI Taxonomy" id="1574623"/>
    <lineage>
        <taxon>Bacteria</taxon>
        <taxon>Bacillati</taxon>
        <taxon>Cyanobacteriota</taxon>
        <taxon>Cyanophyceae</taxon>
        <taxon>Oscillatoriophycideae</taxon>
        <taxon>Oscillatoriales</taxon>
        <taxon>Microcoleaceae</taxon>
        <taxon>Lyngbya</taxon>
    </lineage>
</organism>
<dbReference type="InterPro" id="IPR027417">
    <property type="entry name" value="P-loop_NTPase"/>
</dbReference>
<evidence type="ECO:0000313" key="7">
    <source>
        <dbReference type="EMBL" id="MCM1982017.1"/>
    </source>
</evidence>
<dbReference type="InterPro" id="IPR058651">
    <property type="entry name" value="HTH_VMAP-M9"/>
</dbReference>
<dbReference type="InterPro" id="IPR002182">
    <property type="entry name" value="NB-ARC"/>
</dbReference>
<feature type="repeat" description="WD" evidence="3">
    <location>
        <begin position="725"/>
        <end position="750"/>
    </location>
</feature>
<feature type="region of interest" description="Disordered" evidence="4">
    <location>
        <begin position="95"/>
        <end position="127"/>
    </location>
</feature>
<feature type="repeat" description="WD" evidence="3">
    <location>
        <begin position="1157"/>
        <end position="1197"/>
    </location>
</feature>
<name>A0ABD4T139_9CYAN</name>
<dbReference type="Gene3D" id="2.130.10.10">
    <property type="entry name" value="YVTN repeat-like/Quinoprotein amine dehydrogenase"/>
    <property type="match status" value="5"/>
</dbReference>
<feature type="repeat" description="WD" evidence="3">
    <location>
        <begin position="1115"/>
        <end position="1156"/>
    </location>
</feature>
<feature type="repeat" description="WD" evidence="3">
    <location>
        <begin position="812"/>
        <end position="863"/>
    </location>
</feature>
<feature type="repeat" description="WD" evidence="3">
    <location>
        <begin position="990"/>
        <end position="1031"/>
    </location>
</feature>
<evidence type="ECO:0000256" key="3">
    <source>
        <dbReference type="PROSITE-ProRule" id="PRU00221"/>
    </source>
</evidence>
<proteinExistence type="predicted"/>
<sequence length="1230" mass="136145">MNFDELVVLVDAEVYAKTQRHLRDIDVLVLRESLNQKSYDRMAEENDYTGQYLRQDVGPKLWQLLSVALGEKINKKNCESILRRHWQAAKAIASPQGPQTASLVPSPLPPMGDHVSREDQGRSGPLRMDWGEAVESPIFYGREEELRQLHQWVQHCRLIALLGMGGIGKTTLLVKLAKQVQGQFDVILWRSLRNAPRLTEILADFFDLVGLQLPAAASSQLQRDQFLEGLRGHRCLIILDNLEAIRGRDREAESYAVGYEDYEILFQQVAATRHQSCLVITSREKPLGFDPRDEGHGTTRVLTLPGLSVQDGKQIFQARGIQSLDRDCLQQILDHYGGNPLALKIVAAAVVDLCEGDLSIVVPFLNRGLLQFQDVGDLLGRQFSRLSTVERQVMYWLALHREPITLRQLNQDVWRTHVLRQLPEAVQSLSRSGLLDRSVQQISLQPVVMEYVTHRFLHNLADELLQLQYASMQTYALLNLQTQDSIRRAQQRFILKPLLDQLQDYFESPQALSEHLQAFLGRLRQEIPQQPGYACGNLLNLLRLHQGTLHDLDCSCLSVWQADLVGISLHRMNFSHTDLSRSCFSTVLSTTRSVSFSPNGRFFALGQADNSVRVWCVQPGSVQNSSVQNSGLQNYQEWLLCQGHQNWVSAVTFCSESQRLISGSFDKTLKLWDLETGFCLKTLVGHTGWIWSVACAPASKIIASSGDDGTIRIWNQDTGDCLQVLRGHRGSVWSLAFSPDGKRLASASADPADSVTLWDLATGTARRLIPADLQRRVRSLAFSPDGQVVVTGSLDCRVEFWDLASGTCLQQLRGHDQAILCLTFEPPEVRGAPIQGLGPILATGSQDCTIRLWDSQTGHCLRTLRGHPHGVSALAFHPTQPLLVSGGHDPTVKLWNSHSGQALHTLQGYSTGLKAIALSPDETRLASAGDSGQLHLWDGQSYGYLQKLRGHSSGVWSLAFTHGGRSLLSGSHDHSIQRWNLETGQVDRTYLGHRNLVLSLALSQNDTFMVSGSEDHTVRLWDLHSGADLGTLLHPGPVWAVVLSPDDQILASGHQDARITLWEVQSQTWLTTLEGHTSAVLALAVSPTGRQLVSGSGDGTAKIWSLKTGDCLQTLRGHRDTIWSVAYSRSGSLIATGGNDGTLRLWDSGSGALLRTLYGHDSALWALVFRQNGQIISASQEGTIKVWDVDTGHCLHSLREILPYEGMQLTGAQGLTAAQRTTLTSLGAIP</sequence>
<dbReference type="InterPro" id="IPR020472">
    <property type="entry name" value="WD40_PAC1"/>
</dbReference>
<feature type="repeat" description="WD" evidence="3">
    <location>
        <begin position="777"/>
        <end position="811"/>
    </location>
</feature>
<reference evidence="7 8" key="1">
    <citation type="journal article" date="2015" name="Genome Announc.">
        <title>Draft Genome Sequence of Filamentous Marine Cyanobacterium Lyngbya confervoides Strain BDU141951.</title>
        <authorList>
            <person name="Chandrababunaidu M.M."/>
            <person name="Sen D."/>
            <person name="Tripathy S."/>
        </authorList>
    </citation>
    <scope>NUCLEOTIDE SEQUENCE [LARGE SCALE GENOMIC DNA]</scope>
    <source>
        <strain evidence="7 8">BDU141951</strain>
    </source>
</reference>
<dbReference type="PANTHER" id="PTHR44129">
    <property type="entry name" value="WD REPEAT-CONTAINING PROTEIN POP1"/>
    <property type="match status" value="1"/>
</dbReference>
<dbReference type="CDD" id="cd00200">
    <property type="entry name" value="WD40"/>
    <property type="match status" value="2"/>
</dbReference>
<dbReference type="PRINTS" id="PR00364">
    <property type="entry name" value="DISEASERSIST"/>
</dbReference>
<dbReference type="InterPro" id="IPR019775">
    <property type="entry name" value="WD40_repeat_CS"/>
</dbReference>
<feature type="repeat" description="WD" evidence="3">
    <location>
        <begin position="1031"/>
        <end position="1072"/>
    </location>
</feature>
<dbReference type="AlphaFoldDB" id="A0ABD4T139"/>
<comment type="caution">
    <text evidence="7">The sequence shown here is derived from an EMBL/GenBank/DDBJ whole genome shotgun (WGS) entry which is preliminary data.</text>
</comment>
<dbReference type="EMBL" id="JTHE03000027">
    <property type="protein sequence ID" value="MCM1982017.1"/>
    <property type="molecule type" value="Genomic_DNA"/>
</dbReference>
<protein>
    <submittedName>
        <fullName evidence="7">NB-ARC domain-containing protein</fullName>
    </submittedName>
</protein>
<dbReference type="InterPro" id="IPR050349">
    <property type="entry name" value="WD_LIS1/nudF_dynein_reg"/>
</dbReference>
<feature type="repeat" description="WD" evidence="3">
    <location>
        <begin position="864"/>
        <end position="905"/>
    </location>
</feature>
<dbReference type="InterPro" id="IPR015943">
    <property type="entry name" value="WD40/YVTN_repeat-like_dom_sf"/>
</dbReference>